<comment type="similarity">
    <text evidence="6">Belongs to the ABC-4 integral membrane protein family.</text>
</comment>
<evidence type="ECO:0000256" key="1">
    <source>
        <dbReference type="ARBA" id="ARBA00004651"/>
    </source>
</evidence>
<dbReference type="OrthoDB" id="9780560at2"/>
<feature type="transmembrane region" description="Helical" evidence="7">
    <location>
        <begin position="21"/>
        <end position="42"/>
    </location>
</feature>
<dbReference type="PANTHER" id="PTHR30572:SF4">
    <property type="entry name" value="ABC TRANSPORTER PERMEASE YTRF"/>
    <property type="match status" value="1"/>
</dbReference>
<evidence type="ECO:0000256" key="7">
    <source>
        <dbReference type="SAM" id="Phobius"/>
    </source>
</evidence>
<dbReference type="Proteomes" id="UP000006001">
    <property type="component" value="Unassembled WGS sequence"/>
</dbReference>
<dbReference type="InterPro" id="IPR050250">
    <property type="entry name" value="Macrolide_Exporter_MacB"/>
</dbReference>
<evidence type="ECO:0000313" key="11">
    <source>
        <dbReference type="Proteomes" id="UP000006001"/>
    </source>
</evidence>
<evidence type="ECO:0000259" key="8">
    <source>
        <dbReference type="Pfam" id="PF02687"/>
    </source>
</evidence>
<dbReference type="Pfam" id="PF12704">
    <property type="entry name" value="MacB_PCD"/>
    <property type="match status" value="1"/>
</dbReference>
<dbReference type="HOGENOM" id="CLU_000604_8_0_11"/>
<comment type="subcellular location">
    <subcellularLocation>
        <location evidence="1">Cell membrane</location>
        <topology evidence="1">Multi-pass membrane protein</topology>
    </subcellularLocation>
</comment>
<keyword evidence="3 7" id="KW-0812">Transmembrane</keyword>
<dbReference type="GeneID" id="85007824"/>
<reference evidence="10" key="1">
    <citation type="submission" date="2009-10" db="EMBL/GenBank/DDBJ databases">
        <authorList>
            <person name="Weinstock G."/>
            <person name="Sodergren E."/>
            <person name="Clifton S."/>
            <person name="Fulton L."/>
            <person name="Fulton B."/>
            <person name="Courtney L."/>
            <person name="Fronick C."/>
            <person name="Harrison M."/>
            <person name="Strong C."/>
            <person name="Farmer C."/>
            <person name="Delahaunty K."/>
            <person name="Markovic C."/>
            <person name="Hall O."/>
            <person name="Minx P."/>
            <person name="Tomlinson C."/>
            <person name="Mitreva M."/>
            <person name="Nelson J."/>
            <person name="Hou S."/>
            <person name="Wollam A."/>
            <person name="Pepin K.H."/>
            <person name="Johnson M."/>
            <person name="Bhonagiri V."/>
            <person name="Nash W.E."/>
            <person name="Warren W."/>
            <person name="Chinwalla A."/>
            <person name="Mardis E.R."/>
            <person name="Wilson R.K."/>
        </authorList>
    </citation>
    <scope>NUCLEOTIDE SEQUENCE [LARGE SCALE GENOMIC DNA]</scope>
    <source>
        <strain evidence="10">ATCC 700122</strain>
    </source>
</reference>
<evidence type="ECO:0000259" key="9">
    <source>
        <dbReference type="Pfam" id="PF12704"/>
    </source>
</evidence>
<keyword evidence="2" id="KW-1003">Cell membrane</keyword>
<dbReference type="AlphaFoldDB" id="D0WH54"/>
<protein>
    <submittedName>
        <fullName evidence="10">Efflux ABC transporter, permease protein</fullName>
    </submittedName>
</protein>
<feature type="transmembrane region" description="Helical" evidence="7">
    <location>
        <begin position="264"/>
        <end position="289"/>
    </location>
</feature>
<name>D0WH54_SLAES</name>
<evidence type="ECO:0000256" key="2">
    <source>
        <dbReference type="ARBA" id="ARBA00022475"/>
    </source>
</evidence>
<feature type="domain" description="ABC3 transporter permease C-terminal" evidence="8">
    <location>
        <begin position="268"/>
        <end position="379"/>
    </location>
</feature>
<dbReference type="GO" id="GO:0022857">
    <property type="term" value="F:transmembrane transporter activity"/>
    <property type="evidence" value="ECO:0007669"/>
    <property type="project" value="TreeGrafter"/>
</dbReference>
<organism evidence="10 11">
    <name type="scientific">Slackia exigua (strain ATCC 700122 / DSM 15923 / CIP 105133 / JCM 11022 / KCTC 5966 / S-7)</name>
    <dbReference type="NCBI Taxonomy" id="649764"/>
    <lineage>
        <taxon>Bacteria</taxon>
        <taxon>Bacillati</taxon>
        <taxon>Actinomycetota</taxon>
        <taxon>Coriobacteriia</taxon>
        <taxon>Eggerthellales</taxon>
        <taxon>Eggerthellaceae</taxon>
        <taxon>Slackia</taxon>
    </lineage>
</organism>
<dbReference type="STRING" id="649764.HMPREF0762_01322"/>
<evidence type="ECO:0000313" key="10">
    <source>
        <dbReference type="EMBL" id="EEZ61241.1"/>
    </source>
</evidence>
<evidence type="ECO:0000256" key="4">
    <source>
        <dbReference type="ARBA" id="ARBA00022989"/>
    </source>
</evidence>
<dbReference type="GO" id="GO:0005886">
    <property type="term" value="C:plasma membrane"/>
    <property type="evidence" value="ECO:0007669"/>
    <property type="project" value="UniProtKB-SubCell"/>
</dbReference>
<dbReference type="InterPro" id="IPR025857">
    <property type="entry name" value="MacB_PCD"/>
</dbReference>
<proteinExistence type="inferred from homology"/>
<dbReference type="RefSeq" id="WP_006362574.1">
    <property type="nucleotide sequence ID" value="NZ_GG700630.1"/>
</dbReference>
<evidence type="ECO:0000256" key="5">
    <source>
        <dbReference type="ARBA" id="ARBA00023136"/>
    </source>
</evidence>
<sequence length="384" mass="40299">MKLIQMLRESFLNVMRNKLRTALTMLGLIIGIASVIVLVGIGDGSNKQVAERIQSLGGNVISAFTYSGGDMTYSDIENIRAKEHIATATPSKNINADVSVNHRKLTQASVNATDENYLEARNLDLAEGRNLSAVDRDNKSKVCIVGEKIAKELGGTSEAVGKTLKINGDIYSVVGVIKSKGESMGLDTGNLVALPISVVNDLGAAPTFNEAYAKAQDGQVDAAKDDMNSYFAKDKKLNVNSYTVNTQDELLNATSSVNETMTALLGGIASISLIVAGIGVMNVMLVSVAERVREIGIKKALGARRIDIMGQFLTEALIISLMGGTVGIAGGLAFGLAAAKTGMPFSPSPSIVVIAAGTSIAIGLIFGLVPSYRAARLNPIDALH</sequence>
<dbReference type="EMBL" id="ACUX02000007">
    <property type="protein sequence ID" value="EEZ61241.1"/>
    <property type="molecule type" value="Genomic_DNA"/>
</dbReference>
<evidence type="ECO:0000256" key="6">
    <source>
        <dbReference type="ARBA" id="ARBA00038076"/>
    </source>
</evidence>
<feature type="domain" description="MacB-like periplasmic core" evidence="9">
    <location>
        <begin position="21"/>
        <end position="228"/>
    </location>
</feature>
<dbReference type="eggNOG" id="COG0577">
    <property type="taxonomic scope" value="Bacteria"/>
</dbReference>
<keyword evidence="5 7" id="KW-0472">Membrane</keyword>
<feature type="transmembrane region" description="Helical" evidence="7">
    <location>
        <begin position="312"/>
        <end position="339"/>
    </location>
</feature>
<accession>D0WH54</accession>
<comment type="caution">
    <text evidence="10">The sequence shown here is derived from an EMBL/GenBank/DDBJ whole genome shotgun (WGS) entry which is preliminary data.</text>
</comment>
<feature type="transmembrane region" description="Helical" evidence="7">
    <location>
        <begin position="351"/>
        <end position="369"/>
    </location>
</feature>
<gene>
    <name evidence="10" type="ORF">HMPREF0762_01322</name>
</gene>
<dbReference type="Pfam" id="PF02687">
    <property type="entry name" value="FtsX"/>
    <property type="match status" value="1"/>
</dbReference>
<evidence type="ECO:0000256" key="3">
    <source>
        <dbReference type="ARBA" id="ARBA00022692"/>
    </source>
</evidence>
<dbReference type="InterPro" id="IPR003838">
    <property type="entry name" value="ABC3_permease_C"/>
</dbReference>
<dbReference type="PANTHER" id="PTHR30572">
    <property type="entry name" value="MEMBRANE COMPONENT OF TRANSPORTER-RELATED"/>
    <property type="match status" value="1"/>
</dbReference>
<keyword evidence="11" id="KW-1185">Reference proteome</keyword>
<keyword evidence="4 7" id="KW-1133">Transmembrane helix</keyword>